<name>A0A2I0U488_LIMLA</name>
<protein>
    <recommendedName>
        <fullName evidence="2">Reverse transcriptase domain-containing protein</fullName>
    </recommendedName>
</protein>
<dbReference type="Proteomes" id="UP000233556">
    <property type="component" value="Unassembled WGS sequence"/>
</dbReference>
<keyword evidence="4" id="KW-1185">Reference proteome</keyword>
<feature type="compositionally biased region" description="Polar residues" evidence="1">
    <location>
        <begin position="367"/>
        <end position="380"/>
    </location>
</feature>
<sequence>MRPSQHGFMKGRACLPNLISFYGKVTRFVDGGKVVDVVYLDCSKAFSTISCIILLGKLTVHGLDKCTLHWVKSWLDGQAQRVVVNGVKSSCQILTSGVPQGTVLRPALFNFCINDLDEGIKCTLSKFAYDINNCIAWEKLPGKLPGGKGPVVVGGELAGYVHCAQVAKKASSILACIRNSVASRTREVIVPLYSALVWPHLEYCVRFWAPHYKKDIEVLDCFQRRAIKLVKGLEHNSYEDRLRELGLFSLEKRRLRGDLITLYNYLKVGCSKVMAVTIRYILTALSILQYALTVGDQPDATTQDLLRQHEEQQNREMIWFLEEREQRSQELRRLYQLVACQNWQFWASAEVLLVLFGLYWLPRQNSTDSESSGQLGSFNSAEEEEWKEIPDTSDILPQDKSHLENEMKRSWGSWFLQPPLSGYGKPPAGCGSY</sequence>
<dbReference type="EMBL" id="KZ506194">
    <property type="protein sequence ID" value="PKU40876.1"/>
    <property type="molecule type" value="Genomic_DNA"/>
</dbReference>
<reference evidence="4" key="1">
    <citation type="submission" date="2017-11" db="EMBL/GenBank/DDBJ databases">
        <authorList>
            <person name="Lima N.C."/>
            <person name="Parody-Merino A.M."/>
            <person name="Battley P.F."/>
            <person name="Fidler A.E."/>
            <person name="Prosdocimi F."/>
        </authorList>
    </citation>
    <scope>NUCLEOTIDE SEQUENCE [LARGE SCALE GENOMIC DNA]</scope>
</reference>
<evidence type="ECO:0000256" key="1">
    <source>
        <dbReference type="SAM" id="MobiDB-lite"/>
    </source>
</evidence>
<gene>
    <name evidence="3" type="ORF">llap_8819</name>
</gene>
<organism evidence="3 4">
    <name type="scientific">Limosa lapponica baueri</name>
    <dbReference type="NCBI Taxonomy" id="1758121"/>
    <lineage>
        <taxon>Eukaryota</taxon>
        <taxon>Metazoa</taxon>
        <taxon>Chordata</taxon>
        <taxon>Craniata</taxon>
        <taxon>Vertebrata</taxon>
        <taxon>Euteleostomi</taxon>
        <taxon>Archelosauria</taxon>
        <taxon>Archosauria</taxon>
        <taxon>Dinosauria</taxon>
        <taxon>Saurischia</taxon>
        <taxon>Theropoda</taxon>
        <taxon>Coelurosauria</taxon>
        <taxon>Aves</taxon>
        <taxon>Neognathae</taxon>
        <taxon>Neoaves</taxon>
        <taxon>Charadriiformes</taxon>
        <taxon>Scolopacidae</taxon>
        <taxon>Limosa</taxon>
    </lineage>
</organism>
<evidence type="ECO:0000313" key="3">
    <source>
        <dbReference type="EMBL" id="PKU40876.1"/>
    </source>
</evidence>
<dbReference type="PANTHER" id="PTHR33332">
    <property type="entry name" value="REVERSE TRANSCRIPTASE DOMAIN-CONTAINING PROTEIN"/>
    <property type="match status" value="1"/>
</dbReference>
<dbReference type="OrthoDB" id="416454at2759"/>
<evidence type="ECO:0000313" key="4">
    <source>
        <dbReference type="Proteomes" id="UP000233556"/>
    </source>
</evidence>
<evidence type="ECO:0000259" key="2">
    <source>
        <dbReference type="Pfam" id="PF00078"/>
    </source>
</evidence>
<dbReference type="Pfam" id="PF00078">
    <property type="entry name" value="RVT_1"/>
    <property type="match status" value="1"/>
</dbReference>
<dbReference type="InterPro" id="IPR000477">
    <property type="entry name" value="RT_dom"/>
</dbReference>
<proteinExistence type="predicted"/>
<accession>A0A2I0U488</accession>
<feature type="region of interest" description="Disordered" evidence="1">
    <location>
        <begin position="414"/>
        <end position="433"/>
    </location>
</feature>
<dbReference type="AlphaFoldDB" id="A0A2I0U488"/>
<feature type="domain" description="Reverse transcriptase" evidence="2">
    <location>
        <begin position="2"/>
        <end position="130"/>
    </location>
</feature>
<reference evidence="4" key="2">
    <citation type="submission" date="2017-12" db="EMBL/GenBank/DDBJ databases">
        <title>Genome sequence of the Bar-tailed Godwit (Limosa lapponica baueri).</title>
        <authorList>
            <person name="Lima N.C.B."/>
            <person name="Parody-Merino A.M."/>
            <person name="Battley P.F."/>
            <person name="Fidler A.E."/>
            <person name="Prosdocimi F."/>
        </authorList>
    </citation>
    <scope>NUCLEOTIDE SEQUENCE [LARGE SCALE GENOMIC DNA]</scope>
</reference>
<feature type="region of interest" description="Disordered" evidence="1">
    <location>
        <begin position="367"/>
        <end position="401"/>
    </location>
</feature>